<reference evidence="1 2" key="1">
    <citation type="submission" date="2016-09" db="EMBL/GenBank/DDBJ databases">
        <title>Bacillus aquimaris SAMM genome sequence reveals colonization and biosurfactant production capacities.</title>
        <authorList>
            <person name="Waghmode S.R."/>
            <person name="Suryavanshi M.V."/>
        </authorList>
    </citation>
    <scope>NUCLEOTIDE SEQUENCE [LARGE SCALE GENOMIC DNA]</scope>
    <source>
        <strain evidence="1 2">SAMM</strain>
    </source>
</reference>
<name>A0A1J6VWW6_9BACI</name>
<dbReference type="Proteomes" id="UP000182062">
    <property type="component" value="Unassembled WGS sequence"/>
</dbReference>
<evidence type="ECO:0000313" key="1">
    <source>
        <dbReference type="EMBL" id="OIU68836.1"/>
    </source>
</evidence>
<comment type="caution">
    <text evidence="1">The sequence shown here is derived from an EMBL/GenBank/DDBJ whole genome shotgun (WGS) entry which is preliminary data.</text>
</comment>
<proteinExistence type="predicted"/>
<evidence type="ECO:0000313" key="2">
    <source>
        <dbReference type="Proteomes" id="UP000182062"/>
    </source>
</evidence>
<dbReference type="EMBL" id="MINN01000128">
    <property type="protein sequence ID" value="OIU68836.1"/>
    <property type="molecule type" value="Genomic_DNA"/>
</dbReference>
<keyword evidence="2" id="KW-1185">Reference proteome</keyword>
<protein>
    <submittedName>
        <fullName evidence="1">Uncharacterized protein</fullName>
    </submittedName>
</protein>
<organism evidence="1 2">
    <name type="scientific">Rossellomorea aquimaris</name>
    <dbReference type="NCBI Taxonomy" id="189382"/>
    <lineage>
        <taxon>Bacteria</taxon>
        <taxon>Bacillati</taxon>
        <taxon>Bacillota</taxon>
        <taxon>Bacilli</taxon>
        <taxon>Bacillales</taxon>
        <taxon>Bacillaceae</taxon>
        <taxon>Rossellomorea</taxon>
    </lineage>
</organism>
<gene>
    <name evidence="1" type="ORF">BHE18_18180</name>
</gene>
<accession>A0A1J6VWW6</accession>
<dbReference type="AlphaFoldDB" id="A0A1J6VWW6"/>
<sequence>MRDLGILLVSDGIIRKTRRLMIGFRRFLPENERMSRVFKDYRTELKDYPKTIELAAPKPS</sequence>